<dbReference type="EMBL" id="JAMKPW020000043">
    <property type="protein sequence ID" value="KAK8194133.1"/>
    <property type="molecule type" value="Genomic_DNA"/>
</dbReference>
<name>A0ACC3S3V0_9PEZI</name>
<accession>A0ACC3S3V0</accession>
<dbReference type="Proteomes" id="UP001320706">
    <property type="component" value="Unassembled WGS sequence"/>
</dbReference>
<evidence type="ECO:0000313" key="1">
    <source>
        <dbReference type="EMBL" id="KAK8194133.1"/>
    </source>
</evidence>
<keyword evidence="2" id="KW-1185">Reference proteome</keyword>
<reference evidence="1" key="1">
    <citation type="submission" date="2024-02" db="EMBL/GenBank/DDBJ databases">
        <title>Metagenome Assembled Genome of Zalaria obscura JY119.</title>
        <authorList>
            <person name="Vighnesh L."/>
            <person name="Jagadeeshwari U."/>
            <person name="Venkata Ramana C."/>
            <person name="Sasikala C."/>
        </authorList>
    </citation>
    <scope>NUCLEOTIDE SEQUENCE</scope>
    <source>
        <strain evidence="1">JY119</strain>
    </source>
</reference>
<protein>
    <submittedName>
        <fullName evidence="1">Uncharacterized protein</fullName>
    </submittedName>
</protein>
<sequence length="886" mass="96831">MATTMPPHNVNLQAPADDTMEISSDAGHFDGDIDIDFDHVSEGGQNIEDDRMLDDTNLDGNNFQDITGDASHEDLMVDDDAIEAVNVADGVMHEDMPVIGQDEELLDFSEDEQDHTGETMDEEQITDADVIGGPILEFEEHDILEGDEEGEQTLAESVEEQTLTGDLRGNTTVLQGEHVSADSVQQPLSALSGSEIQRHDAPVQASQEAWQQESQVHLQPGEDEVAQTADEAVQEALDDAVHLDSHTPLQEPHAIHDNSKHSPVHDEHVEQDHAAAVDDQTHAPPEQRASELHRHDSQPGTPTMTGLHPTVVLYDDNEVALFPSGDPESSEQYFLENENLVNASIGDLLQACRIVLADSITEDDELELGVEDLGLYVSEDSTAAFSTSFSEMLEVFVQLHRLDGNEHPPPLYVTLSTKTRFTNRLSLLTQAVSEGKGFSQLPVLQAYEEGDDVVDYDEIDSSAHEHEDAQTEAHGDDVEGEHESQPEQGPAKEHPEAEDAAVDTQAGLPDTNAIVITEQDVTNAAVGEDDVSAAEATNIPGSVDVGAHEIQDHKQHTEPENSGPEHDDEDGLQVQEAAGPSTASSETLREGPATEIDGEHFTETPADNADLTWPEETAEEEHELTELGGAEATRDVPQDSDAKSSTHVPEVAYDEGQYDDLEGYNYHEDGEEHAEDSWQSLQADETAPRADQGDRNSTQDAEPHEGLRSAEGAEPLVGQFEEQARPEHSEDHSQLGGAQPAADQPLDDDDFDEIDFDDDEIKAQADAAERSQAEASKLSPSAKRSWTEHADEDALDSEQETQHPMTAACLYLFAGPRRTKGLCIFHWINPSARQSNKPHSTLNFHIGPLFFPLGSYHRHSTGAEVTVDMLMAQVHRTAALTNYQYE</sequence>
<evidence type="ECO:0000313" key="2">
    <source>
        <dbReference type="Proteomes" id="UP001320706"/>
    </source>
</evidence>
<comment type="caution">
    <text evidence="1">The sequence shown here is derived from an EMBL/GenBank/DDBJ whole genome shotgun (WGS) entry which is preliminary data.</text>
</comment>
<organism evidence="1 2">
    <name type="scientific">Zalaria obscura</name>
    <dbReference type="NCBI Taxonomy" id="2024903"/>
    <lineage>
        <taxon>Eukaryota</taxon>
        <taxon>Fungi</taxon>
        <taxon>Dikarya</taxon>
        <taxon>Ascomycota</taxon>
        <taxon>Pezizomycotina</taxon>
        <taxon>Dothideomycetes</taxon>
        <taxon>Dothideomycetidae</taxon>
        <taxon>Dothideales</taxon>
        <taxon>Zalariaceae</taxon>
        <taxon>Zalaria</taxon>
    </lineage>
</organism>
<proteinExistence type="predicted"/>
<gene>
    <name evidence="1" type="ORF">M8818_007320</name>
</gene>